<protein>
    <submittedName>
        <fullName evidence="4">Tape measure protein</fullName>
    </submittedName>
</protein>
<keyword evidence="1" id="KW-0175">Coiled coil</keyword>
<feature type="coiled-coil region" evidence="1">
    <location>
        <begin position="1118"/>
        <end position="1161"/>
    </location>
</feature>
<dbReference type="SUPFAM" id="SSF57997">
    <property type="entry name" value="Tropomyosin"/>
    <property type="match status" value="1"/>
</dbReference>
<sequence>MADEEVGKLVATLTMDSLGFQDGIDGINRQLKIIQSELKLSTAQFGAFGSATDKLGAQAASLSKQIDLQAAKVDSLQKSLAKSAEQSGEGSKQTDLLTRKVNLAQAALFTMQQRLDSTNSALKEQSVGVDDLNNTLAGLQRQLGVAQSAYKLSIAEFGDMANAGQILETKIKSLTDQISTQRQIVDELQQTYQKSAETLGENADTTQNLAVKVNDAKTALLNMETELQRANKDLSSFNSGMKESSNQAHESNGIFSTLGETIKSALVFSAVYEGLNLVKQGLENVISAGIQFDSQMQNQEIAFTNLLGSASKAKEMLNQLADFAQSTPFDLTGVEQSATQMLAMGFDAQQILPDMKAIGDAAAALGLQTDGIQRLSLALGQLRTHGTADAQDLDQLTEAGIPAWDMLAQSIGKSIPELRDMVQKGLIPGKQASDALIADMEAKYPDMLQKMNSSFTSEMGNLGDSFKRTFGDIMQPEFNWLTNTALPEVNSKMNTFRQTLEQAGTSAAFKTILPASVVDTVDEFADGIKSIFSFVEQDGPEIKAILEGIAAGFAAFAIATTVESAIAALNKLIVVFETLDLVMGANPLGVMAVAIGALVTAIALLRKAWTSDWGGIQEKTEAVVNVIKSYFVLLVKGIETEFDGLEAGVLAILEDIMKMVQPVIGIIGKIAPGFESGFKNVESSIDDARKNSVARLTDALNQSIGAAENLAVAGQNVAASFSSAAQAAAEMPSGFTEGADGVPVMHAHNGPQAPVVVQTAAKQTVTDTVSATDTALRNAITSGTGSSVSSAKKSATQAAEDIVQSYMDGLNNKLAPLQQTIDQLQARIQFRTDQGNTSAVNQANVQLAEAYKKQMTGLQSAMASVNAEIKKLNPKTQADDIAQLKDQYSQLATTWWNDRDALTKLNTTADQAATKVTSLINAADSNLTPMQNAVSTLQAQIQYLQDSGQSTANATKQISDQYNKEIKSIQSSIKSLTAEMDKLNPKTQGDLITQIKSKIDDLNTSLYNTKDALAQIQQQSWQAAASAFESISNQDISSINTALQNELTAIQTAHQQALDQFDAVTQAADQQFQDQLNALQQQSTNDDRASQQADWNSQMTDLQHQLAVANLMGDTSTINQVTQQIASLNEQIQQQQQAWAIQDQEQAIQQQQSAYDAQRAAQRTALDQQYTDLENEKQQEITLEESKFAALQTALESAVQQGQLTQAQAQDAWLQAINDTGEQQLQLQIQADQDNQKELNSWIQSYVDIGKKYGTNLASGLVAGLNSMLGAVQSAAAQLASAASMAIGAGAVSVSGAVATIKVPALAKGGIFNGAALVGEGRYPEAAIPLDNGTMAMLASAIVAQMPGGGMGNQPINIIMDSQVIGSFVWNAAAGELQVAQRKGA</sequence>
<dbReference type="Gene3D" id="1.20.5.300">
    <property type="match status" value="1"/>
</dbReference>
<feature type="transmembrane region" description="Helical" evidence="2">
    <location>
        <begin position="581"/>
        <end position="605"/>
    </location>
</feature>
<keyword evidence="2" id="KW-1133">Transmembrane helix</keyword>
<dbReference type="RefSeq" id="WP_377943276.1">
    <property type="nucleotide sequence ID" value="NZ_JBHUCX010000028.1"/>
</dbReference>
<feature type="transmembrane region" description="Helical" evidence="2">
    <location>
        <begin position="549"/>
        <end position="569"/>
    </location>
</feature>
<dbReference type="PANTHER" id="PTHR38812:SF2">
    <property type="entry name" value="MU-LIKE PROPHAGE FLUMU PROTEIN GP42"/>
    <property type="match status" value="1"/>
</dbReference>
<organism evidence="4 5">
    <name type="scientific">Alicyclobacillus fodiniaquatilis</name>
    <dbReference type="NCBI Taxonomy" id="1661150"/>
    <lineage>
        <taxon>Bacteria</taxon>
        <taxon>Bacillati</taxon>
        <taxon>Bacillota</taxon>
        <taxon>Bacilli</taxon>
        <taxon>Bacillales</taxon>
        <taxon>Alicyclobacillaceae</taxon>
        <taxon>Alicyclobacillus</taxon>
    </lineage>
</organism>
<dbReference type="Pfam" id="PF20155">
    <property type="entry name" value="TMP_3"/>
    <property type="match status" value="1"/>
</dbReference>
<dbReference type="PANTHER" id="PTHR38812">
    <property type="entry name" value="MU-LIKE PROPHAGE FLUMU PROTEIN GP42"/>
    <property type="match status" value="1"/>
</dbReference>
<accession>A0ABW4JGU8</accession>
<keyword evidence="5" id="KW-1185">Reference proteome</keyword>
<evidence type="ECO:0000259" key="3">
    <source>
        <dbReference type="Pfam" id="PF20155"/>
    </source>
</evidence>
<evidence type="ECO:0000313" key="5">
    <source>
        <dbReference type="Proteomes" id="UP001597079"/>
    </source>
</evidence>
<feature type="coiled-coil region" evidence="1">
    <location>
        <begin position="122"/>
        <end position="233"/>
    </location>
</feature>
<evidence type="ECO:0000313" key="4">
    <source>
        <dbReference type="EMBL" id="MFD1675404.1"/>
    </source>
</evidence>
<keyword evidence="2" id="KW-0472">Membrane</keyword>
<comment type="caution">
    <text evidence="4">The sequence shown here is derived from an EMBL/GenBank/DDBJ whole genome shotgun (WGS) entry which is preliminary data.</text>
</comment>
<evidence type="ECO:0000256" key="1">
    <source>
        <dbReference type="SAM" id="Coils"/>
    </source>
</evidence>
<dbReference type="InterPro" id="IPR013491">
    <property type="entry name" value="Tape_meas_N"/>
</dbReference>
<reference evidence="5" key="1">
    <citation type="journal article" date="2019" name="Int. J. Syst. Evol. Microbiol.">
        <title>The Global Catalogue of Microorganisms (GCM) 10K type strain sequencing project: providing services to taxonomists for standard genome sequencing and annotation.</title>
        <authorList>
            <consortium name="The Broad Institute Genomics Platform"/>
            <consortium name="The Broad Institute Genome Sequencing Center for Infectious Disease"/>
            <person name="Wu L."/>
            <person name="Ma J."/>
        </authorList>
    </citation>
    <scope>NUCLEOTIDE SEQUENCE [LARGE SCALE GENOMIC DNA]</scope>
    <source>
        <strain evidence="5">CGMCC 1.12286</strain>
    </source>
</reference>
<name>A0ABW4JGU8_9BACL</name>
<gene>
    <name evidence="4" type="ORF">ACFSB2_11935</name>
</gene>
<evidence type="ECO:0000256" key="2">
    <source>
        <dbReference type="SAM" id="Phobius"/>
    </source>
</evidence>
<dbReference type="Proteomes" id="UP001597079">
    <property type="component" value="Unassembled WGS sequence"/>
</dbReference>
<dbReference type="NCBIfam" id="TIGR02675">
    <property type="entry name" value="tape_meas_nterm"/>
    <property type="match status" value="1"/>
</dbReference>
<feature type="coiled-coil region" evidence="1">
    <location>
        <begin position="807"/>
        <end position="868"/>
    </location>
</feature>
<dbReference type="InterPro" id="IPR053058">
    <property type="entry name" value="Mulikevirus_tape_measure"/>
</dbReference>
<dbReference type="EMBL" id="JBHUCX010000028">
    <property type="protein sequence ID" value="MFD1675404.1"/>
    <property type="molecule type" value="Genomic_DNA"/>
</dbReference>
<feature type="domain" description="Tape measure protein N-terminal" evidence="3">
    <location>
        <begin position="290"/>
        <end position="475"/>
    </location>
</feature>
<keyword evidence="2" id="KW-0812">Transmembrane</keyword>
<proteinExistence type="predicted"/>